<dbReference type="InterPro" id="IPR043733">
    <property type="entry name" value="DUF5677"/>
</dbReference>
<comment type="caution">
    <text evidence="1">The sequence shown here is derived from an EMBL/GenBank/DDBJ whole genome shotgun (WGS) entry which is preliminary data.</text>
</comment>
<dbReference type="Proteomes" id="UP000534783">
    <property type="component" value="Unassembled WGS sequence"/>
</dbReference>
<name>A0A7X6DTN9_9BACT</name>
<dbReference type="EMBL" id="VTOW01000004">
    <property type="protein sequence ID" value="NKE72979.1"/>
    <property type="molecule type" value="Genomic_DNA"/>
</dbReference>
<keyword evidence="2" id="KW-1185">Reference proteome</keyword>
<evidence type="ECO:0000313" key="2">
    <source>
        <dbReference type="Proteomes" id="UP000534783"/>
    </source>
</evidence>
<reference evidence="1 2" key="1">
    <citation type="journal article" date="2020" name="Nature">
        <title>Bacterial chemolithoautotrophy via manganese oxidation.</title>
        <authorList>
            <person name="Yu H."/>
            <person name="Leadbetter J.R."/>
        </authorList>
    </citation>
    <scope>NUCLEOTIDE SEQUENCE [LARGE SCALE GENOMIC DNA]</scope>
    <source>
        <strain evidence="1 2">Mn-1</strain>
    </source>
</reference>
<evidence type="ECO:0000313" key="1">
    <source>
        <dbReference type="EMBL" id="NKE72979.1"/>
    </source>
</evidence>
<organism evidence="1 2">
    <name type="scientific">Candidatus Manganitrophus noduliformans</name>
    <dbReference type="NCBI Taxonomy" id="2606439"/>
    <lineage>
        <taxon>Bacteria</taxon>
        <taxon>Pseudomonadati</taxon>
        <taxon>Nitrospirota</taxon>
        <taxon>Nitrospiria</taxon>
        <taxon>Candidatus Troglogloeales</taxon>
        <taxon>Candidatus Manganitrophaceae</taxon>
        <taxon>Candidatus Manganitrophus</taxon>
    </lineage>
</organism>
<sequence length="258" mass="30116">MKEQNRILAELNRELHKLVDARLQEDIKGESDKDFFAIFALGKAYKTHEAILLLSEQGYGEDALVLTRMLFELMIITSYILQDETDQRLIRYLEHDWVQRKEMYDCVVTTDKGLEFLNNELQSGNRDPLTIADIEAEYKRVMKKHNYQKHLGWSDKSISKMAEAVGRGAAYKTIYKLQCMIGHNNARSINEYIALEDGVFVVKIRPDDNLIEQTLVATFDFFGAVIDEVDKQLDWKLKNKLKDLDKRFVQEIEKTKDK</sequence>
<accession>A0A7X6DTN9</accession>
<dbReference type="AlphaFoldDB" id="A0A7X6DTN9"/>
<dbReference type="Pfam" id="PF18928">
    <property type="entry name" value="DUF5677"/>
    <property type="match status" value="1"/>
</dbReference>
<protein>
    <submittedName>
        <fullName evidence="1">Uncharacterized protein</fullName>
    </submittedName>
</protein>
<dbReference type="RefSeq" id="WP_168062909.1">
    <property type="nucleotide sequence ID" value="NZ_VTOW01000004.1"/>
</dbReference>
<proteinExistence type="predicted"/>
<gene>
    <name evidence="1" type="ORF">MNODULE_19685</name>
</gene>